<keyword evidence="3" id="KW-0509">mRNA transport</keyword>
<feature type="region of interest" description="Disordered" evidence="10">
    <location>
        <begin position="427"/>
        <end position="485"/>
    </location>
</feature>
<dbReference type="SUPFAM" id="SSF47676">
    <property type="entry name" value="Conserved domain common to transcription factors TFIIS, elongin A, CRSP70"/>
    <property type="match status" value="1"/>
</dbReference>
<dbReference type="InterPro" id="IPR035441">
    <property type="entry name" value="TFIIS/LEDGF_dom_sf"/>
</dbReference>
<feature type="compositionally biased region" description="Basic and acidic residues" evidence="10">
    <location>
        <begin position="460"/>
        <end position="472"/>
    </location>
</feature>
<dbReference type="GO" id="GO:0016973">
    <property type="term" value="P:poly(A)+ mRNA export from nucleus"/>
    <property type="evidence" value="ECO:0007669"/>
    <property type="project" value="TreeGrafter"/>
</dbReference>
<evidence type="ECO:0000256" key="3">
    <source>
        <dbReference type="ARBA" id="ARBA00022816"/>
    </source>
</evidence>
<keyword evidence="1" id="KW-0813">Transport</keyword>
<evidence type="ECO:0000256" key="2">
    <source>
        <dbReference type="ARBA" id="ARBA00022664"/>
    </source>
</evidence>
<keyword evidence="2" id="KW-0507">mRNA processing</keyword>
<dbReference type="FunFam" id="1.20.930.10:FF:000001">
    <property type="entry name" value="IWS1, SUPT6H interacting protein"/>
    <property type="match status" value="1"/>
</dbReference>
<keyword evidence="13" id="KW-1185">Reference proteome</keyword>
<dbReference type="PANTHER" id="PTHR46010">
    <property type="entry name" value="PROTEIN IWS1 HOMOLOG"/>
    <property type="match status" value="1"/>
</dbReference>
<sequence length="544" mass="61386">MPNIELQSSEGGDENISDPAEPDLSSDESDGEDGPKRKSKQISDDEEDKDDQNEGSDHGDSAESDKNISDPAVPDLSYESDGEDGPTKKKQISDDEEDKEEQNEGSDPGDLEESDKNISDPAIPDETSFESDGEDAPTKKRKRISDDEEDKDEQNEGSDHGDAEEGDKNISEPAVPDLSSDESDGEGGIRKKRKKISDDEEDKDEEPREESGQADGDEEGNKTNDPAVPDLSTDDESDDEDKRRSKVSDDFVYDFDLMMAKKKEESYHRRKRKNIDIINDNDDIIADLVTQMKQSADDDFELNKNRKAATCKLKLLPIVEPQLRKIDLREAFLDAGVLGVITDWLTPLPDRSLPNLQVRETMLKLLGEFNIMDVERLKASGIGKAVMYLYKHPKESKENKRRAGVLISSWSRPIFSLDSDFHTMSKEEREQRDFDHMTKLSENKRVRVEPPTTPSSSRKSQQEPEKTLRPGDKGWIPRARVPAPSTRDYVVRPKSNVDSDMTKSGSKKAVTRLDKHLRNFREKKKLMKTQRAVAISIEGRRMSL</sequence>
<feature type="compositionally biased region" description="Acidic residues" evidence="10">
    <location>
        <begin position="94"/>
        <end position="113"/>
    </location>
</feature>
<organism evidence="12 13">
    <name type="scientific">Tetranychus urticae</name>
    <name type="common">Two-spotted spider mite</name>
    <dbReference type="NCBI Taxonomy" id="32264"/>
    <lineage>
        <taxon>Eukaryota</taxon>
        <taxon>Metazoa</taxon>
        <taxon>Ecdysozoa</taxon>
        <taxon>Arthropoda</taxon>
        <taxon>Chelicerata</taxon>
        <taxon>Arachnida</taxon>
        <taxon>Acari</taxon>
        <taxon>Acariformes</taxon>
        <taxon>Trombidiformes</taxon>
        <taxon>Prostigmata</taxon>
        <taxon>Eleutherengona</taxon>
        <taxon>Raphignathae</taxon>
        <taxon>Tetranychoidea</taxon>
        <taxon>Tetranychidae</taxon>
        <taxon>Tetranychus</taxon>
    </lineage>
</organism>
<feature type="compositionally biased region" description="Basic and acidic residues" evidence="10">
    <location>
        <begin position="55"/>
        <end position="68"/>
    </location>
</feature>
<dbReference type="Pfam" id="PF08711">
    <property type="entry name" value="Med26"/>
    <property type="match status" value="1"/>
</dbReference>
<evidence type="ECO:0000256" key="8">
    <source>
        <dbReference type="ARBA" id="ARBA00037992"/>
    </source>
</evidence>
<accession>T1K8E5</accession>
<dbReference type="EnsemblMetazoa" id="tetur07g01050.1">
    <property type="protein sequence ID" value="tetur07g01050.1"/>
    <property type="gene ID" value="tetur07g01050"/>
</dbReference>
<dbReference type="InterPro" id="IPR051037">
    <property type="entry name" value="RNAPII_TF_IWS1"/>
</dbReference>
<proteinExistence type="inferred from homology"/>
<feature type="compositionally biased region" description="Acidic residues" evidence="10">
    <location>
        <begin position="146"/>
        <end position="156"/>
    </location>
</feature>
<feature type="compositionally biased region" description="Acidic residues" evidence="10">
    <location>
        <begin position="11"/>
        <end position="32"/>
    </location>
</feature>
<dbReference type="eggNOG" id="KOG1793">
    <property type="taxonomic scope" value="Eukaryota"/>
</dbReference>
<evidence type="ECO:0000256" key="5">
    <source>
        <dbReference type="ARBA" id="ARBA00023163"/>
    </source>
</evidence>
<dbReference type="PROSITE" id="PS51319">
    <property type="entry name" value="TFIIS_N"/>
    <property type="match status" value="1"/>
</dbReference>
<evidence type="ECO:0000256" key="6">
    <source>
        <dbReference type="ARBA" id="ARBA00023187"/>
    </source>
</evidence>
<dbReference type="EMBL" id="CAEY01001874">
    <property type="status" value="NOT_ANNOTATED_CDS"/>
    <property type="molecule type" value="Genomic_DNA"/>
</dbReference>
<evidence type="ECO:0000256" key="7">
    <source>
        <dbReference type="ARBA" id="ARBA00023242"/>
    </source>
</evidence>
<comment type="subcellular location">
    <subcellularLocation>
        <location evidence="9">Nucleus</location>
    </subcellularLocation>
</comment>
<dbReference type="InterPro" id="IPR017923">
    <property type="entry name" value="TFIIS_N"/>
</dbReference>
<feature type="compositionally biased region" description="Basic and acidic residues" evidence="10">
    <location>
        <begin position="157"/>
        <end position="170"/>
    </location>
</feature>
<evidence type="ECO:0000256" key="1">
    <source>
        <dbReference type="ARBA" id="ARBA00022448"/>
    </source>
</evidence>
<feature type="compositionally biased region" description="Basic and acidic residues" evidence="10">
    <location>
        <begin position="427"/>
        <end position="448"/>
    </location>
</feature>
<dbReference type="Gene3D" id="1.20.930.10">
    <property type="entry name" value="Conserved domain common to transcription factors TFIIS, elongin A, CRSP70"/>
    <property type="match status" value="1"/>
</dbReference>
<reference evidence="13" key="1">
    <citation type="submission" date="2011-08" db="EMBL/GenBank/DDBJ databases">
        <authorList>
            <person name="Rombauts S."/>
        </authorList>
    </citation>
    <scope>NUCLEOTIDE SEQUENCE</scope>
    <source>
        <strain evidence="13">London</strain>
    </source>
</reference>
<dbReference type="Proteomes" id="UP000015104">
    <property type="component" value="Unassembled WGS sequence"/>
</dbReference>
<evidence type="ECO:0000259" key="11">
    <source>
        <dbReference type="PROSITE" id="PS51319"/>
    </source>
</evidence>
<evidence type="ECO:0000313" key="13">
    <source>
        <dbReference type="Proteomes" id="UP000015104"/>
    </source>
</evidence>
<reference evidence="12" key="2">
    <citation type="submission" date="2015-06" db="UniProtKB">
        <authorList>
            <consortium name="EnsemblMetazoa"/>
        </authorList>
    </citation>
    <scope>IDENTIFICATION</scope>
</reference>
<keyword evidence="6" id="KW-0508">mRNA splicing</keyword>
<feature type="domain" description="TFIIS N-terminal" evidence="11">
    <location>
        <begin position="339"/>
        <end position="417"/>
    </location>
</feature>
<protein>
    <recommendedName>
        <fullName evidence="11">TFIIS N-terminal domain-containing protein</fullName>
    </recommendedName>
</protein>
<dbReference type="GO" id="GO:0005634">
    <property type="term" value="C:nucleus"/>
    <property type="evidence" value="ECO:0007669"/>
    <property type="project" value="UniProtKB-SubCell"/>
</dbReference>
<dbReference type="GO" id="GO:0008380">
    <property type="term" value="P:RNA splicing"/>
    <property type="evidence" value="ECO:0007669"/>
    <property type="project" value="UniProtKB-KW"/>
</dbReference>
<name>T1K8E5_TETUR</name>
<comment type="similarity">
    <text evidence="8">Belongs to the IWS1 family.</text>
</comment>
<dbReference type="PANTHER" id="PTHR46010:SF1">
    <property type="entry name" value="PROTEIN IWS1 HOMOLOG"/>
    <property type="match status" value="1"/>
</dbReference>
<evidence type="ECO:0000256" key="10">
    <source>
        <dbReference type="SAM" id="MobiDB-lite"/>
    </source>
</evidence>
<feature type="compositionally biased region" description="Acidic residues" evidence="10">
    <location>
        <begin position="44"/>
        <end position="54"/>
    </location>
</feature>
<feature type="region of interest" description="Disordered" evidence="10">
    <location>
        <begin position="1"/>
        <end position="245"/>
    </location>
</feature>
<evidence type="ECO:0000313" key="12">
    <source>
        <dbReference type="EnsemblMetazoa" id="tetur07g01050.1"/>
    </source>
</evidence>
<keyword evidence="7 9" id="KW-0539">Nucleus</keyword>
<evidence type="ECO:0000256" key="9">
    <source>
        <dbReference type="PROSITE-ProRule" id="PRU00649"/>
    </source>
</evidence>
<dbReference type="STRING" id="32264.T1K8E5"/>
<dbReference type="HOGENOM" id="CLU_027426_0_0_1"/>
<keyword evidence="4" id="KW-0805">Transcription regulation</keyword>
<dbReference type="AlphaFoldDB" id="T1K8E5"/>
<evidence type="ECO:0000256" key="4">
    <source>
        <dbReference type="ARBA" id="ARBA00023015"/>
    </source>
</evidence>
<keyword evidence="5" id="KW-0804">Transcription</keyword>
<feature type="compositionally biased region" description="Polar residues" evidence="10">
    <location>
        <begin position="1"/>
        <end position="10"/>
    </location>
</feature>
<dbReference type="GO" id="GO:0006397">
    <property type="term" value="P:mRNA processing"/>
    <property type="evidence" value="ECO:0007669"/>
    <property type="project" value="UniProtKB-KW"/>
</dbReference>